<dbReference type="EMBL" id="BARV01008998">
    <property type="protein sequence ID" value="GAI10951.1"/>
    <property type="molecule type" value="Genomic_DNA"/>
</dbReference>
<accession>X1LYS5</accession>
<evidence type="ECO:0000313" key="1">
    <source>
        <dbReference type="EMBL" id="GAI10951.1"/>
    </source>
</evidence>
<proteinExistence type="predicted"/>
<protein>
    <recommendedName>
        <fullName evidence="2">AmmeMemoRadiSam system radical SAM enzyme</fullName>
    </recommendedName>
</protein>
<sequence>MKEAYLYKKLSEKKVQCRNCAHFCIIENGKRGICGVRGNKAGKLYSLVYGKAVALNIDPIEKK</sequence>
<evidence type="ECO:0008006" key="2">
    <source>
        <dbReference type="Google" id="ProtNLM"/>
    </source>
</evidence>
<dbReference type="AlphaFoldDB" id="X1LYS5"/>
<reference evidence="1" key="1">
    <citation type="journal article" date="2014" name="Front. Microbiol.">
        <title>High frequency of phylogenetically diverse reductive dehalogenase-homologous genes in deep subseafloor sedimentary metagenomes.</title>
        <authorList>
            <person name="Kawai M."/>
            <person name="Futagami T."/>
            <person name="Toyoda A."/>
            <person name="Takaki Y."/>
            <person name="Nishi S."/>
            <person name="Hori S."/>
            <person name="Arai W."/>
            <person name="Tsubouchi T."/>
            <person name="Morono Y."/>
            <person name="Uchiyama I."/>
            <person name="Ito T."/>
            <person name="Fujiyama A."/>
            <person name="Inagaki F."/>
            <person name="Takami H."/>
        </authorList>
    </citation>
    <scope>NUCLEOTIDE SEQUENCE</scope>
    <source>
        <strain evidence="1">Expedition CK06-06</strain>
    </source>
</reference>
<comment type="caution">
    <text evidence="1">The sequence shown here is derived from an EMBL/GenBank/DDBJ whole genome shotgun (WGS) entry which is preliminary data.</text>
</comment>
<name>X1LYS5_9ZZZZ</name>
<gene>
    <name evidence="1" type="ORF">S06H3_17909</name>
</gene>
<feature type="non-terminal residue" evidence="1">
    <location>
        <position position="63"/>
    </location>
</feature>
<organism evidence="1">
    <name type="scientific">marine sediment metagenome</name>
    <dbReference type="NCBI Taxonomy" id="412755"/>
    <lineage>
        <taxon>unclassified sequences</taxon>
        <taxon>metagenomes</taxon>
        <taxon>ecological metagenomes</taxon>
    </lineage>
</organism>